<feature type="domain" description="LcnD-like barrel-sandwich hybrid" evidence="10">
    <location>
        <begin position="59"/>
        <end position="365"/>
    </location>
</feature>
<evidence type="ECO:0000256" key="6">
    <source>
        <dbReference type="ARBA" id="ARBA00023136"/>
    </source>
</evidence>
<dbReference type="Pfam" id="PF25887">
    <property type="entry name" value="HB_LcnD"/>
    <property type="match status" value="1"/>
</dbReference>
<dbReference type="NCBIfam" id="TIGR01000">
    <property type="entry name" value="bacteriocin_acc"/>
    <property type="match status" value="1"/>
</dbReference>
<evidence type="ECO:0000313" key="13">
    <source>
        <dbReference type="Proteomes" id="UP000053719"/>
    </source>
</evidence>
<dbReference type="InterPro" id="IPR006144">
    <property type="entry name" value="Secretion_HlyD_CS"/>
</dbReference>
<dbReference type="InterPro" id="IPR058786">
    <property type="entry name" value="BSH_LcnD"/>
</dbReference>
<protein>
    <submittedName>
        <fullName evidence="12">Competence-stimulating peptide ABC transporter permease protein ComB</fullName>
    </submittedName>
</protein>
<evidence type="ECO:0000256" key="4">
    <source>
        <dbReference type="ARBA" id="ARBA00022692"/>
    </source>
</evidence>
<feature type="coiled-coil region" evidence="7">
    <location>
        <begin position="143"/>
        <end position="198"/>
    </location>
</feature>
<reference evidence="13" key="1">
    <citation type="submission" date="2015-10" db="EMBL/GenBank/DDBJ databases">
        <title>Draft Genome Sequences of 11 Lactococcus lactis subspecies cremoris strains.</title>
        <authorList>
            <person name="Wels M."/>
            <person name="Backus L."/>
            <person name="Boekhorst J."/>
            <person name="Dijkstra A."/>
            <person name="Beerthuizen M."/>
            <person name="Kelly W."/>
            <person name="Siezen R."/>
            <person name="Bachmann H."/>
            <person name="Van Hijum S."/>
        </authorList>
    </citation>
    <scope>NUCLEOTIDE SEQUENCE [LARGE SCALE GENOMIC DNA]</scope>
    <source>
        <strain evidence="13">M20</strain>
    </source>
</reference>
<dbReference type="EMBL" id="LKLU01000052">
    <property type="protein sequence ID" value="KSU21878.1"/>
    <property type="molecule type" value="Genomic_DNA"/>
</dbReference>
<evidence type="ECO:0000256" key="2">
    <source>
        <dbReference type="ARBA" id="ARBA00009477"/>
    </source>
</evidence>
<evidence type="ECO:0000256" key="3">
    <source>
        <dbReference type="ARBA" id="ARBA00022448"/>
    </source>
</evidence>
<evidence type="ECO:0000256" key="7">
    <source>
        <dbReference type="SAM" id="Coils"/>
    </source>
</evidence>
<dbReference type="InterPro" id="IPR050739">
    <property type="entry name" value="MFP"/>
</dbReference>
<dbReference type="Pfam" id="PF25935">
    <property type="entry name" value="BSH_LcnD"/>
    <property type="match status" value="1"/>
</dbReference>
<dbReference type="Gene3D" id="2.40.30.170">
    <property type="match status" value="1"/>
</dbReference>
<dbReference type="Pfam" id="PF25940">
    <property type="entry name" value="LcnD_C"/>
    <property type="match status" value="1"/>
</dbReference>
<keyword evidence="6 8" id="KW-0472">Membrane</keyword>
<feature type="transmembrane region" description="Helical" evidence="8">
    <location>
        <begin position="20"/>
        <end position="41"/>
    </location>
</feature>
<evidence type="ECO:0000256" key="5">
    <source>
        <dbReference type="ARBA" id="ARBA00022989"/>
    </source>
</evidence>
<dbReference type="Proteomes" id="UP000053719">
    <property type="component" value="Unassembled WGS sequence"/>
</dbReference>
<keyword evidence="7" id="KW-0175">Coiled coil</keyword>
<proteinExistence type="inferred from homology"/>
<keyword evidence="4 8" id="KW-0812">Transmembrane</keyword>
<dbReference type="GO" id="GO:0009306">
    <property type="term" value="P:protein secretion"/>
    <property type="evidence" value="ECO:0007669"/>
    <property type="project" value="InterPro"/>
</dbReference>
<organism evidence="12 13">
    <name type="scientific">Lactococcus lactis subsp. lactis</name>
    <name type="common">Streptococcus lactis</name>
    <dbReference type="NCBI Taxonomy" id="1360"/>
    <lineage>
        <taxon>Bacteria</taxon>
        <taxon>Bacillati</taxon>
        <taxon>Bacillota</taxon>
        <taxon>Bacilli</taxon>
        <taxon>Lactobacillales</taxon>
        <taxon>Streptococcaceae</taxon>
        <taxon>Lactococcus</taxon>
    </lineage>
</organism>
<evidence type="ECO:0000259" key="11">
    <source>
        <dbReference type="Pfam" id="PF25940"/>
    </source>
</evidence>
<dbReference type="PANTHER" id="PTHR30386:SF26">
    <property type="entry name" value="TRANSPORT PROTEIN COMB"/>
    <property type="match status" value="1"/>
</dbReference>
<comment type="subcellular location">
    <subcellularLocation>
        <location evidence="1">Cell membrane</location>
        <topology evidence="1">Single-pass membrane protein</topology>
    </subcellularLocation>
</comment>
<gene>
    <name evidence="12" type="ORF">M20_0709</name>
</gene>
<evidence type="ECO:0000256" key="8">
    <source>
        <dbReference type="SAM" id="Phobius"/>
    </source>
</evidence>
<evidence type="ECO:0000259" key="9">
    <source>
        <dbReference type="Pfam" id="PF25887"/>
    </source>
</evidence>
<dbReference type="PATRIC" id="fig|1360.114.peg.2231"/>
<feature type="domain" description="LcnD-like C-terminal" evidence="11">
    <location>
        <begin position="370"/>
        <end position="458"/>
    </location>
</feature>
<sequence>MFDKKLLESSELYDKRYRNFSTLIILPLFILLVGGVIFTFFAHKELTVISTGSIEPTKIVAKIQSTNANPIIENNLKEGKAVKENSLLLKYNGTPEQTQLSELLNQKKQVLDKKAQLDLLQKSLTSEKNEFPTADSFGYEKSFENYEAQVKSLEATIQKSNQAVEDQNKSTESQKQAIQNQVATLQQAIQNYSEIENAVSGGGGVSQENPYLSQYNSYQAQQATLEADLKNQKNPDETAKQATKSQEESLKSQFLSGLASSKDSLKSQIQSFNVQESSLTGSNAYDNSQSSQILTLKTQALSASNKEMTDLNSTLTDLETKISLQKQDDQYSQVFAEQTGVLHVLPDILGMKKIPIGTPIAEIYPLLKAETQVNLTSYIPSTQISGMKVGQKVRFTVEQNLPKSEILTGIIKQIDSAPTAFKEGNAYKVSAITTINSKDLPNIRYGLQGKTVTIIGKKTYFNYFLDKIMGRGNHYNR</sequence>
<dbReference type="AlphaFoldDB" id="A0A0V8E7W2"/>
<dbReference type="InterPro" id="IPR005696">
    <property type="entry name" value="MesE/LcnD"/>
</dbReference>
<comment type="similarity">
    <text evidence="2">Belongs to the membrane fusion protein (MFP) (TC 8.A.1) family.</text>
</comment>
<dbReference type="PANTHER" id="PTHR30386">
    <property type="entry name" value="MEMBRANE FUSION SUBUNIT OF EMRAB-TOLC MULTIDRUG EFFLUX PUMP"/>
    <property type="match status" value="1"/>
</dbReference>
<name>A0A0V8E7W2_LACLL</name>
<dbReference type="RefSeq" id="WP_058211515.1">
    <property type="nucleotide sequence ID" value="NZ_LKLU01000052.1"/>
</dbReference>
<comment type="caution">
    <text evidence="12">The sequence shown here is derived from an EMBL/GenBank/DDBJ whole genome shotgun (WGS) entry which is preliminary data.</text>
</comment>
<dbReference type="InterPro" id="IPR058795">
    <property type="entry name" value="LcnD_C"/>
</dbReference>
<feature type="domain" description="LcnD-like long helical bundle" evidence="9">
    <location>
        <begin position="99"/>
        <end position="327"/>
    </location>
</feature>
<keyword evidence="5 8" id="KW-1133">Transmembrane helix</keyword>
<keyword evidence="3" id="KW-0813">Transport</keyword>
<dbReference type="InterPro" id="IPR058794">
    <property type="entry name" value="HB_LcnD"/>
</dbReference>
<evidence type="ECO:0000313" key="12">
    <source>
        <dbReference type="EMBL" id="KSU21878.1"/>
    </source>
</evidence>
<evidence type="ECO:0000256" key="1">
    <source>
        <dbReference type="ARBA" id="ARBA00004162"/>
    </source>
</evidence>
<evidence type="ECO:0000259" key="10">
    <source>
        <dbReference type="Pfam" id="PF25935"/>
    </source>
</evidence>
<accession>A0A0V8E7W2</accession>
<dbReference type="GO" id="GO:0005886">
    <property type="term" value="C:plasma membrane"/>
    <property type="evidence" value="ECO:0007669"/>
    <property type="project" value="UniProtKB-SubCell"/>
</dbReference>
<dbReference type="PROSITE" id="PS00543">
    <property type="entry name" value="HLYD_FAMILY"/>
    <property type="match status" value="1"/>
</dbReference>